<dbReference type="InterPro" id="IPR000073">
    <property type="entry name" value="AB_hydrolase_1"/>
</dbReference>
<dbReference type="SUPFAM" id="SSF53474">
    <property type="entry name" value="alpha/beta-Hydrolases"/>
    <property type="match status" value="1"/>
</dbReference>
<dbReference type="PANTHER" id="PTHR43039">
    <property type="entry name" value="ESTERASE-RELATED"/>
    <property type="match status" value="1"/>
</dbReference>
<dbReference type="PRINTS" id="PR00111">
    <property type="entry name" value="ABHYDROLASE"/>
</dbReference>
<protein>
    <submittedName>
        <fullName evidence="4">Sigma-B regulation protein RsbQ</fullName>
    </submittedName>
</protein>
<accession>A0A4R6IKR1</accession>
<evidence type="ECO:0000256" key="2">
    <source>
        <dbReference type="ARBA" id="ARBA00022801"/>
    </source>
</evidence>
<reference evidence="4 5" key="1">
    <citation type="submission" date="2019-03" db="EMBL/GenBank/DDBJ databases">
        <title>Genomic Encyclopedia of Archaeal and Bacterial Type Strains, Phase II (KMG-II): from individual species to whole genera.</title>
        <authorList>
            <person name="Goeker M."/>
        </authorList>
    </citation>
    <scope>NUCLEOTIDE SEQUENCE [LARGE SCALE GENOMIC DNA]</scope>
    <source>
        <strain evidence="4 5">DSM 19034</strain>
    </source>
</reference>
<evidence type="ECO:0000256" key="1">
    <source>
        <dbReference type="ARBA" id="ARBA00008645"/>
    </source>
</evidence>
<dbReference type="Proteomes" id="UP000295499">
    <property type="component" value="Unassembled WGS sequence"/>
</dbReference>
<comment type="similarity">
    <text evidence="1">Belongs to the AB hydrolase superfamily.</text>
</comment>
<dbReference type="EMBL" id="SNWM01000002">
    <property type="protein sequence ID" value="TDO22679.1"/>
    <property type="molecule type" value="Genomic_DNA"/>
</dbReference>
<comment type="caution">
    <text evidence="4">The sequence shown here is derived from an EMBL/GenBank/DDBJ whole genome shotgun (WGS) entry which is preliminary data.</text>
</comment>
<dbReference type="AlphaFoldDB" id="A0A4R6IKR1"/>
<evidence type="ECO:0000313" key="4">
    <source>
        <dbReference type="EMBL" id="TDO22679.1"/>
    </source>
</evidence>
<dbReference type="RefSeq" id="WP_243732262.1">
    <property type="nucleotide sequence ID" value="NZ_SNWM01000002.1"/>
</dbReference>
<organism evidence="4 5">
    <name type="scientific">Pedobacter duraquae</name>
    <dbReference type="NCBI Taxonomy" id="425511"/>
    <lineage>
        <taxon>Bacteria</taxon>
        <taxon>Pseudomonadati</taxon>
        <taxon>Bacteroidota</taxon>
        <taxon>Sphingobacteriia</taxon>
        <taxon>Sphingobacteriales</taxon>
        <taxon>Sphingobacteriaceae</taxon>
        <taxon>Pedobacter</taxon>
    </lineage>
</organism>
<evidence type="ECO:0000313" key="5">
    <source>
        <dbReference type="Proteomes" id="UP000295499"/>
    </source>
</evidence>
<keyword evidence="5" id="KW-1185">Reference proteome</keyword>
<name>A0A4R6IKR1_9SPHI</name>
<feature type="domain" description="AB hydrolase-1" evidence="3">
    <location>
        <begin position="23"/>
        <end position="256"/>
    </location>
</feature>
<dbReference type="GO" id="GO:0016787">
    <property type="term" value="F:hydrolase activity"/>
    <property type="evidence" value="ECO:0007669"/>
    <property type="project" value="UniProtKB-KW"/>
</dbReference>
<dbReference type="InterPro" id="IPR029058">
    <property type="entry name" value="AB_hydrolase_fold"/>
</dbReference>
<dbReference type="FunFam" id="3.40.50.1820:FF:000042">
    <property type="entry name" value="probable strigolactone esterase DAD2"/>
    <property type="match status" value="1"/>
</dbReference>
<proteinExistence type="inferred from homology"/>
<evidence type="ECO:0000259" key="3">
    <source>
        <dbReference type="Pfam" id="PF00561"/>
    </source>
</evidence>
<sequence>MISATTRKKNNVSIEGNLDAPQTIIFAHGFGTDQTAWDAVKEAFKADYRIVLYDNVGAGAADINAYSPIKYNTLQTYANDLLDIASELDLKGAIVVAHSVSSMISVIAANKSPEHFSKLVLVGASPRYLNDGQYVGGFTQDALDGMYETMTTNYYAWVSGFSAVAMGNPDKPELGEEFAKTLREIRPDIALAVVKVIFESDVRNQLPVLNLPTLLLQTKEDIAVPGQVAAYLNDHIKNSVLQILDAEGHFPHISAPDTVIKSIQSFI</sequence>
<gene>
    <name evidence="4" type="ORF">CLV32_1660</name>
</gene>
<keyword evidence="2" id="KW-0378">Hydrolase</keyword>
<dbReference type="Pfam" id="PF00561">
    <property type="entry name" value="Abhydrolase_1"/>
    <property type="match status" value="1"/>
</dbReference>
<dbReference type="Gene3D" id="3.40.50.1820">
    <property type="entry name" value="alpha/beta hydrolase"/>
    <property type="match status" value="1"/>
</dbReference>